<dbReference type="VEuPathDB" id="TriTrypDB:ECC02_012354"/>
<evidence type="ECO:0000313" key="3">
    <source>
        <dbReference type="Proteomes" id="UP000583944"/>
    </source>
</evidence>
<feature type="transmembrane region" description="Helical" evidence="1">
    <location>
        <begin position="32"/>
        <end position="54"/>
    </location>
</feature>
<dbReference type="Proteomes" id="UP000583944">
    <property type="component" value="Unassembled WGS sequence"/>
</dbReference>
<evidence type="ECO:0000256" key="1">
    <source>
        <dbReference type="SAM" id="Phobius"/>
    </source>
</evidence>
<organism evidence="2 3">
    <name type="scientific">Trypanosoma cruzi</name>
    <dbReference type="NCBI Taxonomy" id="5693"/>
    <lineage>
        <taxon>Eukaryota</taxon>
        <taxon>Discoba</taxon>
        <taxon>Euglenozoa</taxon>
        <taxon>Kinetoplastea</taxon>
        <taxon>Metakinetoplastina</taxon>
        <taxon>Trypanosomatida</taxon>
        <taxon>Trypanosomatidae</taxon>
        <taxon>Trypanosoma</taxon>
        <taxon>Schizotrypanum</taxon>
    </lineage>
</organism>
<keyword evidence="1" id="KW-1133">Transmembrane helix</keyword>
<reference evidence="2 3" key="1">
    <citation type="journal article" date="2019" name="Genome Biol. Evol.">
        <title>Nanopore Sequencing Significantly Improves Genome Assembly of the Protozoan Parasite Trypanosoma cruzi.</title>
        <authorList>
            <person name="Diaz-Viraque F."/>
            <person name="Pita S."/>
            <person name="Greif G."/>
            <person name="de Souza R.C.M."/>
            <person name="Iraola G."/>
            <person name="Robello C."/>
        </authorList>
    </citation>
    <scope>NUCLEOTIDE SEQUENCE [LARGE SCALE GENOMIC DNA]</scope>
    <source>
        <strain evidence="2 3">Berenice</strain>
    </source>
</reference>
<dbReference type="AlphaFoldDB" id="A0A7J6XKJ8"/>
<feature type="transmembrane region" description="Helical" evidence="1">
    <location>
        <begin position="172"/>
        <end position="192"/>
    </location>
</feature>
<feature type="transmembrane region" description="Helical" evidence="1">
    <location>
        <begin position="85"/>
        <end position="102"/>
    </location>
</feature>
<feature type="transmembrane region" description="Helical" evidence="1">
    <location>
        <begin position="114"/>
        <end position="132"/>
    </location>
</feature>
<dbReference type="EMBL" id="JABDHM010000390">
    <property type="protein sequence ID" value="KAF5215002.1"/>
    <property type="molecule type" value="Genomic_DNA"/>
</dbReference>
<gene>
    <name evidence="2" type="ORF">ECC02_012354</name>
</gene>
<evidence type="ECO:0000313" key="2">
    <source>
        <dbReference type="EMBL" id="KAF5215002.1"/>
    </source>
</evidence>
<keyword evidence="1" id="KW-0472">Membrane</keyword>
<proteinExistence type="predicted"/>
<comment type="caution">
    <text evidence="2">The sequence shown here is derived from an EMBL/GenBank/DDBJ whole genome shotgun (WGS) entry which is preliminary data.</text>
</comment>
<sequence>MCSNGCGVVPVAVSLKDRDDCLCLRNWCMRLYLLHFCLFLDFFFFVCVIARMWTSNNFCASAFNLHAPFLFFCLRGFLHPFLIGRVCFGCSAALWVACLTSFCPCCSDCENTLWVRVHGSVVAALIVVVALGQPRQDCQRVALGCLVGLFSVSCAMDSRLRRILSCSGVSATRWQCCCCCCFSCFVFPSGIVRSRCRMWRQ</sequence>
<keyword evidence="1" id="KW-0812">Transmembrane</keyword>
<protein>
    <submittedName>
        <fullName evidence="2">Uncharacterized protein</fullName>
    </submittedName>
</protein>
<name>A0A7J6XKJ8_TRYCR</name>
<accession>A0A7J6XKJ8</accession>